<dbReference type="PROSITE" id="PS00653">
    <property type="entry name" value="GLYCOSYL_HYDROL_F1_2"/>
    <property type="match status" value="1"/>
</dbReference>
<keyword evidence="7" id="KW-1185">Reference proteome</keyword>
<dbReference type="Proteomes" id="UP000824469">
    <property type="component" value="Unassembled WGS sequence"/>
</dbReference>
<dbReference type="SUPFAM" id="SSF51445">
    <property type="entry name" value="(Trans)glycosidases"/>
    <property type="match status" value="1"/>
</dbReference>
<dbReference type="InterPro" id="IPR033132">
    <property type="entry name" value="GH_1_N_CS"/>
</dbReference>
<feature type="chain" id="PRO_5041459277" evidence="5">
    <location>
        <begin position="29"/>
        <end position="441"/>
    </location>
</feature>
<feature type="signal peptide" evidence="5">
    <location>
        <begin position="1"/>
        <end position="28"/>
    </location>
</feature>
<feature type="non-terminal residue" evidence="6">
    <location>
        <position position="1"/>
    </location>
</feature>
<comment type="caution">
    <text evidence="6">The sequence shown here is derived from an EMBL/GenBank/DDBJ whole genome shotgun (WGS) entry which is preliminary data.</text>
</comment>
<evidence type="ECO:0000256" key="1">
    <source>
        <dbReference type="ARBA" id="ARBA00010838"/>
    </source>
</evidence>
<comment type="similarity">
    <text evidence="1 4">Belongs to the glycosyl hydrolase 1 family.</text>
</comment>
<dbReference type="OMA" id="ARAMSWN"/>
<reference evidence="6 7" key="1">
    <citation type="journal article" date="2021" name="Nat. Plants">
        <title>The Taxus genome provides insights into paclitaxel biosynthesis.</title>
        <authorList>
            <person name="Xiong X."/>
            <person name="Gou J."/>
            <person name="Liao Q."/>
            <person name="Li Y."/>
            <person name="Zhou Q."/>
            <person name="Bi G."/>
            <person name="Li C."/>
            <person name="Du R."/>
            <person name="Wang X."/>
            <person name="Sun T."/>
            <person name="Guo L."/>
            <person name="Liang H."/>
            <person name="Lu P."/>
            <person name="Wu Y."/>
            <person name="Zhang Z."/>
            <person name="Ro D.K."/>
            <person name="Shang Y."/>
            <person name="Huang S."/>
            <person name="Yan J."/>
        </authorList>
    </citation>
    <scope>NUCLEOTIDE SEQUENCE [LARGE SCALE GENOMIC DNA]</scope>
    <source>
        <strain evidence="6">Ta-2019</strain>
    </source>
</reference>
<evidence type="ECO:0000313" key="6">
    <source>
        <dbReference type="EMBL" id="KAH9321277.1"/>
    </source>
</evidence>
<name>A0AA38LHL7_TAXCH</name>
<dbReference type="FunFam" id="3.20.20.80:FF:000020">
    <property type="entry name" value="Beta-glucosidase 12"/>
    <property type="match status" value="1"/>
</dbReference>
<evidence type="ECO:0000256" key="2">
    <source>
        <dbReference type="ARBA" id="ARBA00022801"/>
    </source>
</evidence>
<dbReference type="PANTHER" id="PTHR10353">
    <property type="entry name" value="GLYCOSYL HYDROLASE"/>
    <property type="match status" value="1"/>
</dbReference>
<evidence type="ECO:0000313" key="7">
    <source>
        <dbReference type="Proteomes" id="UP000824469"/>
    </source>
</evidence>
<dbReference type="GO" id="GO:0008422">
    <property type="term" value="F:beta-glucosidase activity"/>
    <property type="evidence" value="ECO:0007669"/>
    <property type="project" value="UniProtKB-ARBA"/>
</dbReference>
<sequence length="441" mass="49319">MDNRKGATACVVAVCMWVIIMFREAVDATELGRTGFPPGFIFGTASASYQYEGGAREGGRGPSIWDTFSHIPGNVIDGSNGDVAADEYHRYKEDVKLMKDMGMDAYRFSISWSRILPYGSLKGGINKDGVAYYNNLINELLKHDIQPFVTLFHFDLPQVLEDEYAGFLSQNIVKDFAAYSEVCFREFGDRVKHWITLNEPYAYASSGYDTGSLAPGHHSNPGTEPYIVAHNLLLSHAAAVSLYKTKYQAVQKGSIGITLPASWILPYSNASSDHKAAQRAIDFMFGWFMDPITKGKYPSTMRKIVGARLPEFTDLESDMVKGSFDFLGLNYYTSLYGIHVSTPPNSMNTSYTLDSRANLTAERNGVLIGPVGGSSWLHVYPRGIKDLLNYIRSKYDNPPIFITENGIDEINNETLPLKDALNDTWRIDYHSEHLQFIHRAI</sequence>
<keyword evidence="5" id="KW-0732">Signal</keyword>
<dbReference type="Pfam" id="PF00232">
    <property type="entry name" value="Glyco_hydro_1"/>
    <property type="match status" value="1"/>
</dbReference>
<keyword evidence="3" id="KW-0326">Glycosidase</keyword>
<dbReference type="InterPro" id="IPR001360">
    <property type="entry name" value="Glyco_hydro_1"/>
</dbReference>
<dbReference type="PRINTS" id="PR00131">
    <property type="entry name" value="GLHYDRLASE1"/>
</dbReference>
<dbReference type="Gene3D" id="3.20.20.80">
    <property type="entry name" value="Glycosidases"/>
    <property type="match status" value="1"/>
</dbReference>
<evidence type="ECO:0000256" key="3">
    <source>
        <dbReference type="ARBA" id="ARBA00023295"/>
    </source>
</evidence>
<gene>
    <name evidence="6" type="ORF">KI387_015916</name>
</gene>
<accession>A0AA38LHL7</accession>
<proteinExistence type="inferred from homology"/>
<organism evidence="6 7">
    <name type="scientific">Taxus chinensis</name>
    <name type="common">Chinese yew</name>
    <name type="synonym">Taxus wallichiana var. chinensis</name>
    <dbReference type="NCBI Taxonomy" id="29808"/>
    <lineage>
        <taxon>Eukaryota</taxon>
        <taxon>Viridiplantae</taxon>
        <taxon>Streptophyta</taxon>
        <taxon>Embryophyta</taxon>
        <taxon>Tracheophyta</taxon>
        <taxon>Spermatophyta</taxon>
        <taxon>Pinopsida</taxon>
        <taxon>Pinidae</taxon>
        <taxon>Conifers II</taxon>
        <taxon>Cupressales</taxon>
        <taxon>Taxaceae</taxon>
        <taxon>Taxus</taxon>
    </lineage>
</organism>
<protein>
    <submittedName>
        <fullName evidence="6">Uncharacterized protein</fullName>
    </submittedName>
</protein>
<dbReference type="EMBL" id="JAHRHJ020000003">
    <property type="protein sequence ID" value="KAH9321277.1"/>
    <property type="molecule type" value="Genomic_DNA"/>
</dbReference>
<evidence type="ECO:0000256" key="4">
    <source>
        <dbReference type="RuleBase" id="RU003690"/>
    </source>
</evidence>
<dbReference type="GO" id="GO:0005975">
    <property type="term" value="P:carbohydrate metabolic process"/>
    <property type="evidence" value="ECO:0007669"/>
    <property type="project" value="InterPro"/>
</dbReference>
<keyword evidence="2" id="KW-0378">Hydrolase</keyword>
<dbReference type="InterPro" id="IPR017853">
    <property type="entry name" value="GH"/>
</dbReference>
<dbReference type="AlphaFoldDB" id="A0AA38LHL7"/>
<evidence type="ECO:0000256" key="5">
    <source>
        <dbReference type="SAM" id="SignalP"/>
    </source>
</evidence>
<dbReference type="PANTHER" id="PTHR10353:SF137">
    <property type="entry name" value="MYROSINASE 3-RELATED"/>
    <property type="match status" value="1"/>
</dbReference>